<name>A0A917ERB8_9BACI</name>
<evidence type="ECO:0000313" key="1">
    <source>
        <dbReference type="EMBL" id="GGE79214.1"/>
    </source>
</evidence>
<protein>
    <recommendedName>
        <fullName evidence="3">Papain-like cysteine peptidase</fullName>
    </recommendedName>
</protein>
<gene>
    <name evidence="1" type="ORF">GCM10007140_30980</name>
</gene>
<dbReference type="Proteomes" id="UP000605259">
    <property type="component" value="Unassembled WGS sequence"/>
</dbReference>
<comment type="caution">
    <text evidence="1">The sequence shown here is derived from an EMBL/GenBank/DDBJ whole genome shotgun (WGS) entry which is preliminary data.</text>
</comment>
<organism evidence="1 2">
    <name type="scientific">Priestia taiwanensis</name>
    <dbReference type="NCBI Taxonomy" id="1347902"/>
    <lineage>
        <taxon>Bacteria</taxon>
        <taxon>Bacillati</taxon>
        <taxon>Bacillota</taxon>
        <taxon>Bacilli</taxon>
        <taxon>Bacillales</taxon>
        <taxon>Bacillaceae</taxon>
        <taxon>Priestia</taxon>
    </lineage>
</organism>
<dbReference type="AlphaFoldDB" id="A0A917ERB8"/>
<dbReference type="Pfam" id="PF08795">
    <property type="entry name" value="DUF1796"/>
    <property type="match status" value="1"/>
</dbReference>
<dbReference type="InterPro" id="IPR014903">
    <property type="entry name" value="DUF1796"/>
</dbReference>
<proteinExistence type="predicted"/>
<reference evidence="1" key="2">
    <citation type="submission" date="2020-09" db="EMBL/GenBank/DDBJ databases">
        <authorList>
            <person name="Sun Q."/>
            <person name="Zhou Y."/>
        </authorList>
    </citation>
    <scope>NUCLEOTIDE SEQUENCE</scope>
    <source>
        <strain evidence="1">CGMCC 1.12698</strain>
    </source>
</reference>
<reference evidence="1" key="1">
    <citation type="journal article" date="2014" name="Int. J. Syst. Evol. Microbiol.">
        <title>Complete genome sequence of Corynebacterium casei LMG S-19264T (=DSM 44701T), isolated from a smear-ripened cheese.</title>
        <authorList>
            <consortium name="US DOE Joint Genome Institute (JGI-PGF)"/>
            <person name="Walter F."/>
            <person name="Albersmeier A."/>
            <person name="Kalinowski J."/>
            <person name="Ruckert C."/>
        </authorList>
    </citation>
    <scope>NUCLEOTIDE SEQUENCE</scope>
    <source>
        <strain evidence="1">CGMCC 1.12698</strain>
    </source>
</reference>
<dbReference type="EMBL" id="BMFK01000003">
    <property type="protein sequence ID" value="GGE79214.1"/>
    <property type="molecule type" value="Genomic_DNA"/>
</dbReference>
<accession>A0A917ERB8</accession>
<sequence length="214" mass="24856">MRLQDIKGKYDATYSLGNQCAIANKLRHYRLRPYAGVTDWMLTAYLPGLSKLLRNRFANFMEKENMIFDGYHAAGAQLFIKDTLYDISAAHDFSTIANTPTDWPVYPQFKAKVDRRIRRFLRDMETCERILFIRMMGTFEETKELEAALSSIIKHDFTLLMLNPINEIKIIEYEWDIPHVCSLGIPMGDEFPEVWDVIMGGIMCSGQLIMEEHV</sequence>
<keyword evidence="2" id="KW-1185">Reference proteome</keyword>
<dbReference type="RefSeq" id="WP_188389402.1">
    <property type="nucleotide sequence ID" value="NZ_BMFK01000003.1"/>
</dbReference>
<evidence type="ECO:0000313" key="2">
    <source>
        <dbReference type="Proteomes" id="UP000605259"/>
    </source>
</evidence>
<evidence type="ECO:0008006" key="3">
    <source>
        <dbReference type="Google" id="ProtNLM"/>
    </source>
</evidence>